<evidence type="ECO:0000256" key="1">
    <source>
        <dbReference type="SAM" id="MobiDB-lite"/>
    </source>
</evidence>
<evidence type="ECO:0000313" key="3">
    <source>
        <dbReference type="Proteomes" id="UP000245081"/>
    </source>
</evidence>
<proteinExistence type="predicted"/>
<accession>A0A2R5F9L3</accession>
<reference evidence="2 3" key="1">
    <citation type="journal article" date="2018" name="Environ. Microbiol.">
        <title>Isolation and genomic characterization of Novimethylophilus kurashikiensis gen. nov. sp. nov., a new lanthanide-dependent methylotrophic species of Methylophilaceae.</title>
        <authorList>
            <person name="Lv H."/>
            <person name="Sahin N."/>
            <person name="Tani A."/>
        </authorList>
    </citation>
    <scope>NUCLEOTIDE SEQUENCE [LARGE SCALE GENOMIC DNA]</scope>
    <source>
        <strain evidence="2 3">La2-4</strain>
    </source>
</reference>
<protein>
    <recommendedName>
        <fullName evidence="4">Phage protein</fullName>
    </recommendedName>
</protein>
<evidence type="ECO:0000313" key="2">
    <source>
        <dbReference type="EMBL" id="GBG14887.1"/>
    </source>
</evidence>
<dbReference type="EMBL" id="BDOQ01000010">
    <property type="protein sequence ID" value="GBG14887.1"/>
    <property type="molecule type" value="Genomic_DNA"/>
</dbReference>
<feature type="region of interest" description="Disordered" evidence="1">
    <location>
        <begin position="95"/>
        <end position="118"/>
    </location>
</feature>
<dbReference type="RefSeq" id="WP_146187202.1">
    <property type="nucleotide sequence ID" value="NZ_BDOQ01000010.1"/>
</dbReference>
<dbReference type="Proteomes" id="UP000245081">
    <property type="component" value="Unassembled WGS sequence"/>
</dbReference>
<keyword evidence="3" id="KW-1185">Reference proteome</keyword>
<dbReference type="AlphaFoldDB" id="A0A2R5F9L3"/>
<sequence length="118" mass="12649">MQVKMIDGAIVIEPTKVAGLSPQNFEDKPLTVETEPAFYVALGANGLMERSVSVTVVDRKTVAALVGNWIAEGYQPVPCDLKAYARHVRNLVAANKPAKVETETQPAGNPESGSNEEI</sequence>
<evidence type="ECO:0008006" key="4">
    <source>
        <dbReference type="Google" id="ProtNLM"/>
    </source>
</evidence>
<organism evidence="2 3">
    <name type="scientific">Novimethylophilus kurashikiensis</name>
    <dbReference type="NCBI Taxonomy" id="1825523"/>
    <lineage>
        <taxon>Bacteria</taxon>
        <taxon>Pseudomonadati</taxon>
        <taxon>Pseudomonadota</taxon>
        <taxon>Betaproteobacteria</taxon>
        <taxon>Nitrosomonadales</taxon>
        <taxon>Methylophilaceae</taxon>
        <taxon>Novimethylophilus</taxon>
    </lineage>
</organism>
<gene>
    <name evidence="2" type="ORF">NMK_2488</name>
</gene>
<name>A0A2R5F9L3_9PROT</name>
<feature type="compositionally biased region" description="Polar residues" evidence="1">
    <location>
        <begin position="103"/>
        <end position="118"/>
    </location>
</feature>
<comment type="caution">
    <text evidence="2">The sequence shown here is derived from an EMBL/GenBank/DDBJ whole genome shotgun (WGS) entry which is preliminary data.</text>
</comment>